<dbReference type="SUPFAM" id="SSF52172">
    <property type="entry name" value="CheY-like"/>
    <property type="match status" value="1"/>
</dbReference>
<reference evidence="4 5" key="2">
    <citation type="submission" date="2018-04" db="EMBL/GenBank/DDBJ databases">
        <title>Thauera lacus sp. nov., isolated from an saline lake in Inner Mongolia, China.</title>
        <authorList>
            <person name="Liang Q.-Y."/>
        </authorList>
    </citation>
    <scope>NUCLEOTIDE SEQUENCE [LARGE SCALE GENOMIC DNA]</scope>
    <source>
        <strain evidence="4 5">D20</strain>
    </source>
</reference>
<dbReference type="EMBL" id="PZKC01000006">
    <property type="protein sequence ID" value="PTD96459.1"/>
    <property type="molecule type" value="Genomic_DNA"/>
</dbReference>
<dbReference type="Gene3D" id="3.40.50.2300">
    <property type="match status" value="1"/>
</dbReference>
<reference evidence="4 5" key="1">
    <citation type="submission" date="2018-03" db="EMBL/GenBank/DDBJ databases">
        <authorList>
            <person name="Keele B.F."/>
        </authorList>
    </citation>
    <scope>NUCLEOTIDE SEQUENCE [LARGE SCALE GENOMIC DNA]</scope>
    <source>
        <strain evidence="4 5">D20</strain>
    </source>
</reference>
<gene>
    <name evidence="4" type="ORF">C8261_09100</name>
</gene>
<dbReference type="Gene3D" id="1.25.40.10">
    <property type="entry name" value="Tetratricopeptide repeat domain"/>
    <property type="match status" value="2"/>
</dbReference>
<dbReference type="SUPFAM" id="SSF48452">
    <property type="entry name" value="TPR-like"/>
    <property type="match status" value="2"/>
</dbReference>
<accession>A0A2T4IF95</accession>
<dbReference type="SMART" id="SM00028">
    <property type="entry name" value="TPR"/>
    <property type="match status" value="4"/>
</dbReference>
<dbReference type="SMART" id="SM00448">
    <property type="entry name" value="REC"/>
    <property type="match status" value="1"/>
</dbReference>
<feature type="repeat" description="TPR" evidence="2">
    <location>
        <begin position="233"/>
        <end position="266"/>
    </location>
</feature>
<dbReference type="AlphaFoldDB" id="A0A2T4IF95"/>
<dbReference type="InterPro" id="IPR001789">
    <property type="entry name" value="Sig_transdc_resp-reg_receiver"/>
</dbReference>
<sequence length="537" mass="58804">MTRITTYKDKKLLIIDDMPEMRSALRSQASSIGFEQISVCGNVRDALDTLRGGRFDVILCDYNLGPGTDGQQLLEHLRARRLISRGTLYIMVTAEKNYDSVITAAECLPDDYLLKPFTAETFRQRLERLLERKRRLARVDALQDAERWAEVVSACDEIIAARDRYLVDAMRIKGNALFMDGRYAEAEAFYREAIAMRPMPWARLGLARAQRQLGNNAARATLETLIAESPQLMAAYDLLGHVHADEGNTEAALRVLDSAAARSPRSLNRLRAIASVAEEAGDYARVQDSLDKVVRQTRHTPLRDPGDYARLGKALTVTDQADKALELVDDARSTFREDGGGPALAAIEALAHQRMGAPDKAAAALQRALDGDLGKLSPEALLTVANACLASGDSARGEELLKRAVQTNPEAKAVQLQVTRIMSEHGIADHAEKLVSDSVQEVVQLNNDAVRLGKEGRIGEAAAMLTAAADRLPGNLQIVANAAYALLVDMLASGSDATRLENARRFREHLRKESPGHRKLADIDALWARLQPEEGGG</sequence>
<feature type="repeat" description="TPR" evidence="2">
    <location>
        <begin position="167"/>
        <end position="200"/>
    </location>
</feature>
<organism evidence="4 5">
    <name type="scientific">Pseudothauera lacus</name>
    <dbReference type="NCBI Taxonomy" id="2136175"/>
    <lineage>
        <taxon>Bacteria</taxon>
        <taxon>Pseudomonadati</taxon>
        <taxon>Pseudomonadota</taxon>
        <taxon>Betaproteobacteria</taxon>
        <taxon>Rhodocyclales</taxon>
        <taxon>Zoogloeaceae</taxon>
        <taxon>Pseudothauera</taxon>
    </lineage>
</organism>
<keyword evidence="2" id="KW-0802">TPR repeat</keyword>
<dbReference type="InterPro" id="IPR011990">
    <property type="entry name" value="TPR-like_helical_dom_sf"/>
</dbReference>
<dbReference type="Proteomes" id="UP000241193">
    <property type="component" value="Unassembled WGS sequence"/>
</dbReference>
<keyword evidence="5" id="KW-1185">Reference proteome</keyword>
<evidence type="ECO:0000256" key="2">
    <source>
        <dbReference type="PROSITE-ProRule" id="PRU00339"/>
    </source>
</evidence>
<dbReference type="RefSeq" id="WP_107493379.1">
    <property type="nucleotide sequence ID" value="NZ_PZKC01000006.1"/>
</dbReference>
<dbReference type="OrthoDB" id="7298659at2"/>
<dbReference type="InterPro" id="IPR052048">
    <property type="entry name" value="ST_Response_Regulator"/>
</dbReference>
<evidence type="ECO:0000313" key="4">
    <source>
        <dbReference type="EMBL" id="PTD96459.1"/>
    </source>
</evidence>
<evidence type="ECO:0000313" key="5">
    <source>
        <dbReference type="Proteomes" id="UP000241193"/>
    </source>
</evidence>
<feature type="modified residue" description="4-aspartylphosphate" evidence="1">
    <location>
        <position position="61"/>
    </location>
</feature>
<protein>
    <recommendedName>
        <fullName evidence="3">Response regulatory domain-containing protein</fullName>
    </recommendedName>
</protein>
<dbReference type="CDD" id="cd17589">
    <property type="entry name" value="REC_TPR"/>
    <property type="match status" value="1"/>
</dbReference>
<dbReference type="InterPro" id="IPR011006">
    <property type="entry name" value="CheY-like_superfamily"/>
</dbReference>
<proteinExistence type="predicted"/>
<evidence type="ECO:0000259" key="3">
    <source>
        <dbReference type="PROSITE" id="PS50110"/>
    </source>
</evidence>
<dbReference type="Pfam" id="PF14559">
    <property type="entry name" value="TPR_19"/>
    <property type="match status" value="1"/>
</dbReference>
<dbReference type="PROSITE" id="PS50110">
    <property type="entry name" value="RESPONSE_REGULATORY"/>
    <property type="match status" value="1"/>
</dbReference>
<comment type="caution">
    <text evidence="4">The sequence shown here is derived from an EMBL/GenBank/DDBJ whole genome shotgun (WGS) entry which is preliminary data.</text>
</comment>
<name>A0A2T4IF95_9RHOO</name>
<dbReference type="PROSITE" id="PS50005">
    <property type="entry name" value="TPR"/>
    <property type="match status" value="2"/>
</dbReference>
<evidence type="ECO:0000256" key="1">
    <source>
        <dbReference type="PROSITE-ProRule" id="PRU00169"/>
    </source>
</evidence>
<feature type="domain" description="Response regulatory" evidence="3">
    <location>
        <begin position="11"/>
        <end position="130"/>
    </location>
</feature>
<dbReference type="Pfam" id="PF13432">
    <property type="entry name" value="TPR_16"/>
    <property type="match status" value="1"/>
</dbReference>
<dbReference type="InterPro" id="IPR019734">
    <property type="entry name" value="TPR_rpt"/>
</dbReference>
<dbReference type="PANTHER" id="PTHR43228">
    <property type="entry name" value="TWO-COMPONENT RESPONSE REGULATOR"/>
    <property type="match status" value="1"/>
</dbReference>
<dbReference type="PANTHER" id="PTHR43228:SF1">
    <property type="entry name" value="TWO-COMPONENT RESPONSE REGULATOR ARR22"/>
    <property type="match status" value="1"/>
</dbReference>
<dbReference type="Pfam" id="PF00072">
    <property type="entry name" value="Response_reg"/>
    <property type="match status" value="1"/>
</dbReference>
<keyword evidence="1" id="KW-0597">Phosphoprotein</keyword>
<dbReference type="GO" id="GO:0000160">
    <property type="term" value="P:phosphorelay signal transduction system"/>
    <property type="evidence" value="ECO:0007669"/>
    <property type="project" value="InterPro"/>
</dbReference>